<proteinExistence type="predicted"/>
<dbReference type="AlphaFoldDB" id="A0A6A6NZT1"/>
<sequence>MHEGWAKQGKRGGKGKEKESSHVFEHPGVIFSNVLRGNYSLDGRAEFEFLFFFFFPVRIENFRLVVGWLYTGKGDWKEMEQASNGVVLVISWRAKGANIEVYISVQHGKETRPSLIGWIFSDAHGKTACACHLRNKNLSVLVYKSVCGRAWWPTMRSPATRHTQKLVARARCH</sequence>
<gene>
    <name evidence="2" type="ORF">BDY21DRAFT_32823</name>
</gene>
<organism evidence="2 3">
    <name type="scientific">Lineolata rhizophorae</name>
    <dbReference type="NCBI Taxonomy" id="578093"/>
    <lineage>
        <taxon>Eukaryota</taxon>
        <taxon>Fungi</taxon>
        <taxon>Dikarya</taxon>
        <taxon>Ascomycota</taxon>
        <taxon>Pezizomycotina</taxon>
        <taxon>Dothideomycetes</taxon>
        <taxon>Dothideomycetes incertae sedis</taxon>
        <taxon>Lineolatales</taxon>
        <taxon>Lineolataceae</taxon>
        <taxon>Lineolata</taxon>
    </lineage>
</organism>
<name>A0A6A6NZT1_9PEZI</name>
<accession>A0A6A6NZT1</accession>
<evidence type="ECO:0000313" key="2">
    <source>
        <dbReference type="EMBL" id="KAF2457044.1"/>
    </source>
</evidence>
<dbReference type="EMBL" id="MU001681">
    <property type="protein sequence ID" value="KAF2457044.1"/>
    <property type="molecule type" value="Genomic_DNA"/>
</dbReference>
<dbReference type="Proteomes" id="UP000799766">
    <property type="component" value="Unassembled WGS sequence"/>
</dbReference>
<evidence type="ECO:0000313" key="3">
    <source>
        <dbReference type="Proteomes" id="UP000799766"/>
    </source>
</evidence>
<feature type="region of interest" description="Disordered" evidence="1">
    <location>
        <begin position="1"/>
        <end position="21"/>
    </location>
</feature>
<evidence type="ECO:0000256" key="1">
    <source>
        <dbReference type="SAM" id="MobiDB-lite"/>
    </source>
</evidence>
<reference evidence="2" key="1">
    <citation type="journal article" date="2020" name="Stud. Mycol.">
        <title>101 Dothideomycetes genomes: a test case for predicting lifestyles and emergence of pathogens.</title>
        <authorList>
            <person name="Haridas S."/>
            <person name="Albert R."/>
            <person name="Binder M."/>
            <person name="Bloem J."/>
            <person name="Labutti K."/>
            <person name="Salamov A."/>
            <person name="Andreopoulos B."/>
            <person name="Baker S."/>
            <person name="Barry K."/>
            <person name="Bills G."/>
            <person name="Bluhm B."/>
            <person name="Cannon C."/>
            <person name="Castanera R."/>
            <person name="Culley D."/>
            <person name="Daum C."/>
            <person name="Ezra D."/>
            <person name="Gonzalez J."/>
            <person name="Henrissat B."/>
            <person name="Kuo A."/>
            <person name="Liang C."/>
            <person name="Lipzen A."/>
            <person name="Lutzoni F."/>
            <person name="Magnuson J."/>
            <person name="Mondo S."/>
            <person name="Nolan M."/>
            <person name="Ohm R."/>
            <person name="Pangilinan J."/>
            <person name="Park H.-J."/>
            <person name="Ramirez L."/>
            <person name="Alfaro M."/>
            <person name="Sun H."/>
            <person name="Tritt A."/>
            <person name="Yoshinaga Y."/>
            <person name="Zwiers L.-H."/>
            <person name="Turgeon B."/>
            <person name="Goodwin S."/>
            <person name="Spatafora J."/>
            <person name="Crous P."/>
            <person name="Grigoriev I."/>
        </authorList>
    </citation>
    <scope>NUCLEOTIDE SEQUENCE</scope>
    <source>
        <strain evidence="2">ATCC 16933</strain>
    </source>
</reference>
<protein>
    <submittedName>
        <fullName evidence="2">Uncharacterized protein</fullName>
    </submittedName>
</protein>
<keyword evidence="3" id="KW-1185">Reference proteome</keyword>